<reference evidence="1 2" key="1">
    <citation type="submission" date="2024-09" db="EMBL/GenBank/DDBJ databases">
        <authorList>
            <person name="Fullem K."/>
        </authorList>
    </citation>
    <scope>NUCLEOTIDE SEQUENCE [LARGE SCALE GENOMIC DNA]</scope>
    <source>
        <strain evidence="2">K1(2024)</strain>
    </source>
</reference>
<dbReference type="EMBL" id="JBHFXX010000003">
    <property type="protein sequence ID" value="MFB3799784.1"/>
    <property type="molecule type" value="Genomic_DNA"/>
</dbReference>
<comment type="caution">
    <text evidence="1">The sequence shown here is derived from an EMBL/GenBank/DDBJ whole genome shotgun (WGS) entry which is preliminary data.</text>
</comment>
<accession>A0ABV4Z833</accession>
<proteinExistence type="predicted"/>
<gene>
    <name evidence="1" type="ORF">ACE1YR_04910</name>
</gene>
<sequence>MSYDIILLKPDDLDIDDLQDLDEVHEIGSESFVLDALNAVFPGCIDGFFAHGETCTVEGSLSGQPVTSVHLSLRFGAAWSDASFSEVEQQLTRLCQSLQVCAFSVDDNSRLAGPL</sequence>
<keyword evidence="2" id="KW-1185">Reference proteome</keyword>
<protein>
    <submittedName>
        <fullName evidence="1">Uncharacterized protein</fullName>
    </submittedName>
</protein>
<name>A0ABV4Z833_9PSED</name>
<dbReference type="Proteomes" id="UP001577047">
    <property type="component" value="Unassembled WGS sequence"/>
</dbReference>
<evidence type="ECO:0000313" key="1">
    <source>
        <dbReference type="EMBL" id="MFB3799784.1"/>
    </source>
</evidence>
<organism evidence="1 2">
    <name type="scientific">Pseudomonas boreofloridensis</name>
    <dbReference type="NCBI Taxonomy" id="3064348"/>
    <lineage>
        <taxon>Bacteria</taxon>
        <taxon>Pseudomonadati</taxon>
        <taxon>Pseudomonadota</taxon>
        <taxon>Gammaproteobacteria</taxon>
        <taxon>Pseudomonadales</taxon>
        <taxon>Pseudomonadaceae</taxon>
        <taxon>Pseudomonas</taxon>
    </lineage>
</organism>
<dbReference type="RefSeq" id="WP_304484568.1">
    <property type="nucleotide sequence ID" value="NZ_JAUQOQ010000010.1"/>
</dbReference>
<evidence type="ECO:0000313" key="2">
    <source>
        <dbReference type="Proteomes" id="UP001577047"/>
    </source>
</evidence>